<gene>
    <name evidence="1" type="ORF">PY091_00825</name>
</gene>
<evidence type="ECO:0000313" key="2">
    <source>
        <dbReference type="Proteomes" id="UP001217083"/>
    </source>
</evidence>
<dbReference type="Proteomes" id="UP001217083">
    <property type="component" value="Unassembled WGS sequence"/>
</dbReference>
<reference evidence="1 2" key="1">
    <citation type="submission" date="2023-03" db="EMBL/GenBank/DDBJ databases">
        <title>Muricauda XX sp. nov. and Muricauda XXX sp. nov., two novel species isolated from Okinawa Trough.</title>
        <authorList>
            <person name="Cao W."/>
            <person name="Deng X."/>
        </authorList>
    </citation>
    <scope>NUCLEOTIDE SEQUENCE [LARGE SCALE GENOMIC DNA]</scope>
    <source>
        <strain evidence="1 2">81s02</strain>
    </source>
</reference>
<dbReference type="RefSeq" id="WP_275647853.1">
    <property type="nucleotide sequence ID" value="NZ_JARFVA010000001.1"/>
</dbReference>
<organism evidence="1 2">
    <name type="scientific">Flagellimonas okinawensis</name>
    <dbReference type="NCBI Taxonomy" id="3031324"/>
    <lineage>
        <taxon>Bacteria</taxon>
        <taxon>Pseudomonadati</taxon>
        <taxon>Bacteroidota</taxon>
        <taxon>Flavobacteriia</taxon>
        <taxon>Flavobacteriales</taxon>
        <taxon>Flavobacteriaceae</taxon>
        <taxon>Flagellimonas</taxon>
    </lineage>
</organism>
<comment type="caution">
    <text evidence="1">The sequence shown here is derived from an EMBL/GenBank/DDBJ whole genome shotgun (WGS) entry which is preliminary data.</text>
</comment>
<sequence>MKMFLKIIKIILASLFTVYIGLVAYELVFQPKEKRFNIAAGVQGNGLSQAMFEILNWQHPKYSEAFFERSVPFNKNGDYATGFYYLNHAVELNPLEHLGYRGYMKLRFLRNYKAALADFDRLDAMTPDVVDAPWGEDIDFLRGEAYYGMGKYAGHTLF</sequence>
<dbReference type="InterPro" id="IPR011990">
    <property type="entry name" value="TPR-like_helical_dom_sf"/>
</dbReference>
<dbReference type="EMBL" id="JARFVA010000001">
    <property type="protein sequence ID" value="MDF0705736.1"/>
    <property type="molecule type" value="Genomic_DNA"/>
</dbReference>
<dbReference type="SUPFAM" id="SSF48452">
    <property type="entry name" value="TPR-like"/>
    <property type="match status" value="1"/>
</dbReference>
<protein>
    <recommendedName>
        <fullName evidence="3">Tetratricopeptide repeat protein</fullName>
    </recommendedName>
</protein>
<dbReference type="Gene3D" id="1.25.40.10">
    <property type="entry name" value="Tetratricopeptide repeat domain"/>
    <property type="match status" value="1"/>
</dbReference>
<accession>A0ABT5XIP2</accession>
<evidence type="ECO:0000313" key="1">
    <source>
        <dbReference type="EMBL" id="MDF0705736.1"/>
    </source>
</evidence>
<keyword evidence="2" id="KW-1185">Reference proteome</keyword>
<proteinExistence type="predicted"/>
<evidence type="ECO:0008006" key="3">
    <source>
        <dbReference type="Google" id="ProtNLM"/>
    </source>
</evidence>
<name>A0ABT5XIP2_9FLAO</name>